<dbReference type="EC" id="3.5.1.28" evidence="3"/>
<dbReference type="SMART" id="SM00257">
    <property type="entry name" value="LysM"/>
    <property type="match status" value="1"/>
</dbReference>
<keyword evidence="4" id="KW-0378">Hydrolase</keyword>
<evidence type="ECO:0000256" key="1">
    <source>
        <dbReference type="ARBA" id="ARBA00001561"/>
    </source>
</evidence>
<protein>
    <recommendedName>
        <fullName evidence="3">N-acetylmuramoyl-L-alanine amidase</fullName>
        <ecNumber evidence="3">3.5.1.28</ecNumber>
    </recommendedName>
</protein>
<name>A0ABP9EB32_9GAMM</name>
<dbReference type="PANTHER" id="PTHR30404">
    <property type="entry name" value="N-ACETYLMURAMOYL-L-ALANINE AMIDASE"/>
    <property type="match status" value="1"/>
</dbReference>
<dbReference type="SUPFAM" id="SSF54106">
    <property type="entry name" value="LysM domain"/>
    <property type="match status" value="1"/>
</dbReference>
<evidence type="ECO:0000259" key="6">
    <source>
        <dbReference type="PROSITE" id="PS51782"/>
    </source>
</evidence>
<comment type="caution">
    <text evidence="7">The sequence shown here is derived from an EMBL/GenBank/DDBJ whole genome shotgun (WGS) entry which is preliminary data.</text>
</comment>
<dbReference type="InterPro" id="IPR021731">
    <property type="entry name" value="AMIN_dom"/>
</dbReference>
<dbReference type="InterPro" id="IPR050695">
    <property type="entry name" value="N-acetylmuramoyl_amidase_3"/>
</dbReference>
<dbReference type="Gene3D" id="3.10.350.10">
    <property type="entry name" value="LysM domain"/>
    <property type="match status" value="1"/>
</dbReference>
<keyword evidence="8" id="KW-1185">Reference proteome</keyword>
<dbReference type="CDD" id="cd02696">
    <property type="entry name" value="MurNAc-LAA"/>
    <property type="match status" value="1"/>
</dbReference>
<dbReference type="SUPFAM" id="SSF53187">
    <property type="entry name" value="Zn-dependent exopeptidases"/>
    <property type="match status" value="1"/>
</dbReference>
<evidence type="ECO:0000256" key="3">
    <source>
        <dbReference type="ARBA" id="ARBA00011901"/>
    </source>
</evidence>
<organism evidence="7 8">
    <name type="scientific">Ferrimonas pelagia</name>
    <dbReference type="NCBI Taxonomy" id="1177826"/>
    <lineage>
        <taxon>Bacteria</taxon>
        <taxon>Pseudomonadati</taxon>
        <taxon>Pseudomonadota</taxon>
        <taxon>Gammaproteobacteria</taxon>
        <taxon>Alteromonadales</taxon>
        <taxon>Ferrimonadaceae</taxon>
        <taxon>Ferrimonas</taxon>
    </lineage>
</organism>
<proteinExistence type="inferred from homology"/>
<dbReference type="Proteomes" id="UP001499988">
    <property type="component" value="Unassembled WGS sequence"/>
</dbReference>
<evidence type="ECO:0000256" key="2">
    <source>
        <dbReference type="ARBA" id="ARBA00010860"/>
    </source>
</evidence>
<reference evidence="8" key="1">
    <citation type="journal article" date="2019" name="Int. J. Syst. Evol. Microbiol.">
        <title>The Global Catalogue of Microorganisms (GCM) 10K type strain sequencing project: providing services to taxonomists for standard genome sequencing and annotation.</title>
        <authorList>
            <consortium name="The Broad Institute Genomics Platform"/>
            <consortium name="The Broad Institute Genome Sequencing Center for Infectious Disease"/>
            <person name="Wu L."/>
            <person name="Ma J."/>
        </authorList>
    </citation>
    <scope>NUCLEOTIDE SEQUENCE [LARGE SCALE GENOMIC DNA]</scope>
    <source>
        <strain evidence="8">JCM 18401</strain>
    </source>
</reference>
<dbReference type="Pfam" id="PF11741">
    <property type="entry name" value="AMIN"/>
    <property type="match status" value="1"/>
</dbReference>
<accession>A0ABP9EB32</accession>
<dbReference type="InterPro" id="IPR002508">
    <property type="entry name" value="MurNAc-LAA_cat"/>
</dbReference>
<dbReference type="Pfam" id="PF01476">
    <property type="entry name" value="LysM"/>
    <property type="match status" value="1"/>
</dbReference>
<dbReference type="Gene3D" id="3.40.630.40">
    <property type="entry name" value="Zn-dependent exopeptidases"/>
    <property type="match status" value="1"/>
</dbReference>
<dbReference type="Gene3D" id="2.60.40.3500">
    <property type="match status" value="1"/>
</dbReference>
<gene>
    <name evidence="7" type="ORF">GCM10023333_00420</name>
</gene>
<keyword evidence="5" id="KW-0961">Cell wall biogenesis/degradation</keyword>
<sequence>MVWQPALANSVNNVRISHSEEKTRVVLDLSTQTNFAVSRLTGPDRVVIDLDNSKLNASLDGLGEHSPLLRRVRTSTPTAPAHLRLVIDMAHSASHKAFRLGPSDSAPHRLVLDLVPTGRNPVQGASAKPGRKVVIALDAGHGGKDPGSIGPSGTYEKNVVLPITKRLKTLLDAHPGFDTQMVRSGDYFVSLDDRSAKARQAKSDLLVSIHADAFSTPQPRGASVWVLSLRRANSEMGRWLERDDRLSELRGIGEVISQTSQDDPHLQRTFLDLARENSMMESQALAGNMLKELGKVTRLHKSRPQSASLAVLKSPDFPSLLVETGFISNPSEEKLLRSSSHQEKLANALASAIIDHFSRNPPRDSWLAQRQTHKVKAGESLSRIASRYKISVQALKQANQLSSDNIKVGQELVIPKL</sequence>
<feature type="domain" description="LysM" evidence="6">
    <location>
        <begin position="371"/>
        <end position="414"/>
    </location>
</feature>
<dbReference type="SMART" id="SM00646">
    <property type="entry name" value="Ami_3"/>
    <property type="match status" value="1"/>
</dbReference>
<evidence type="ECO:0000256" key="5">
    <source>
        <dbReference type="ARBA" id="ARBA00023316"/>
    </source>
</evidence>
<comment type="similarity">
    <text evidence="2">Belongs to the N-acetylmuramoyl-L-alanine amidase 3 family.</text>
</comment>
<dbReference type="PANTHER" id="PTHR30404:SF6">
    <property type="entry name" value="N-ACETYLMURAMOYL-L-ALANINE AMIDASE AMIB"/>
    <property type="match status" value="1"/>
</dbReference>
<dbReference type="PROSITE" id="PS51782">
    <property type="entry name" value="LYSM"/>
    <property type="match status" value="1"/>
</dbReference>
<dbReference type="CDD" id="cd00118">
    <property type="entry name" value="LysM"/>
    <property type="match status" value="1"/>
</dbReference>
<dbReference type="Pfam" id="PF01520">
    <property type="entry name" value="Amidase_3"/>
    <property type="match status" value="1"/>
</dbReference>
<evidence type="ECO:0000313" key="7">
    <source>
        <dbReference type="EMBL" id="GAA4871521.1"/>
    </source>
</evidence>
<dbReference type="InterPro" id="IPR036779">
    <property type="entry name" value="LysM_dom_sf"/>
</dbReference>
<evidence type="ECO:0000313" key="8">
    <source>
        <dbReference type="Proteomes" id="UP001499988"/>
    </source>
</evidence>
<dbReference type="InterPro" id="IPR018392">
    <property type="entry name" value="LysM"/>
</dbReference>
<dbReference type="RefSeq" id="WP_345332142.1">
    <property type="nucleotide sequence ID" value="NZ_BAABJZ010000002.1"/>
</dbReference>
<dbReference type="EMBL" id="BAABJZ010000002">
    <property type="protein sequence ID" value="GAA4871521.1"/>
    <property type="molecule type" value="Genomic_DNA"/>
</dbReference>
<comment type="catalytic activity">
    <reaction evidence="1">
        <text>Hydrolyzes the link between N-acetylmuramoyl residues and L-amino acid residues in certain cell-wall glycopeptides.</text>
        <dbReference type="EC" id="3.5.1.28"/>
    </reaction>
</comment>
<evidence type="ECO:0000256" key="4">
    <source>
        <dbReference type="ARBA" id="ARBA00022801"/>
    </source>
</evidence>